<evidence type="ECO:0000256" key="6">
    <source>
        <dbReference type="ARBA" id="ARBA00022989"/>
    </source>
</evidence>
<dbReference type="EMBL" id="AAVT01000001">
    <property type="protein sequence ID" value="EAW32779.1"/>
    <property type="molecule type" value="Genomic_DNA"/>
</dbReference>
<feature type="transmembrane region" description="Helical" evidence="8">
    <location>
        <begin position="185"/>
        <end position="207"/>
    </location>
</feature>
<keyword evidence="7 8" id="KW-0472">Membrane</keyword>
<feature type="transmembrane region" description="Helical" evidence="8">
    <location>
        <begin position="20"/>
        <end position="50"/>
    </location>
</feature>
<dbReference type="InterPro" id="IPR013525">
    <property type="entry name" value="ABC2_TM"/>
</dbReference>
<comment type="caution">
    <text evidence="10">The sequence shown here is derived from an EMBL/GenBank/DDBJ whole genome shotgun (WGS) entry which is preliminary data.</text>
</comment>
<dbReference type="Pfam" id="PF01061">
    <property type="entry name" value="ABC2_membrane"/>
    <property type="match status" value="1"/>
</dbReference>
<feature type="transmembrane region" description="Helical" evidence="8">
    <location>
        <begin position="95"/>
        <end position="120"/>
    </location>
</feature>
<keyword evidence="4" id="KW-1003">Cell membrane</keyword>
<evidence type="ECO:0000256" key="7">
    <source>
        <dbReference type="ARBA" id="ARBA00023136"/>
    </source>
</evidence>
<dbReference type="PANTHER" id="PTHR30413">
    <property type="entry name" value="INNER MEMBRANE TRANSPORT PERMEASE"/>
    <property type="match status" value="1"/>
</dbReference>
<feature type="domain" description="ABC-2 type transporter transmembrane" evidence="9">
    <location>
        <begin position="24"/>
        <end position="175"/>
    </location>
</feature>
<evidence type="ECO:0000256" key="3">
    <source>
        <dbReference type="ARBA" id="ARBA00022448"/>
    </source>
</evidence>
<keyword evidence="5 8" id="KW-0812">Transmembrane</keyword>
<dbReference type="PANTHER" id="PTHR30413:SF8">
    <property type="entry name" value="TRANSPORT PERMEASE PROTEIN"/>
    <property type="match status" value="1"/>
</dbReference>
<dbReference type="eggNOG" id="COG1682">
    <property type="taxonomic scope" value="Bacteria"/>
</dbReference>
<dbReference type="GO" id="GO:0140359">
    <property type="term" value="F:ABC-type transporter activity"/>
    <property type="evidence" value="ECO:0007669"/>
    <property type="project" value="InterPro"/>
</dbReference>
<evidence type="ECO:0000259" key="9">
    <source>
        <dbReference type="Pfam" id="PF01061"/>
    </source>
</evidence>
<keyword evidence="3" id="KW-0813">Transport</keyword>
<comment type="similarity">
    <text evidence="2">Belongs to the ABC-2 integral membrane protein family.</text>
</comment>
<sequence>MSAYYFVFSELLNMRTGDYAFHLLVGLAVVRWFSSAFSGAATSITGASGLMNLVDVRKIIFPLIQITSQTIKSLIVFSLLVLALLLAGYGQDLEAYMYLPAVIIATGLSILGISLCYCAFVPFVADLANLVGTVQTLVLFLSGVFFTVDMMPENIQQYFYLNPLACAIEMVRSIMISGEIPSMSLLQYVATFGIVSTVLGWQIIGFFDKVYPKIVVK</sequence>
<feature type="transmembrane region" description="Helical" evidence="8">
    <location>
        <begin position="127"/>
        <end position="148"/>
    </location>
</feature>
<dbReference type="PRINTS" id="PR00164">
    <property type="entry name" value="ABC2TRNSPORT"/>
</dbReference>
<evidence type="ECO:0000256" key="5">
    <source>
        <dbReference type="ARBA" id="ARBA00022692"/>
    </source>
</evidence>
<evidence type="ECO:0000313" key="11">
    <source>
        <dbReference type="Proteomes" id="UP000004931"/>
    </source>
</evidence>
<comment type="subcellular location">
    <subcellularLocation>
        <location evidence="1">Cell inner membrane</location>
        <topology evidence="1">Multi-pass membrane protein</topology>
    </subcellularLocation>
</comment>
<dbReference type="InterPro" id="IPR000412">
    <property type="entry name" value="ABC_2_transport"/>
</dbReference>
<dbReference type="STRING" id="247633.GP2143_16026"/>
<evidence type="ECO:0000256" key="4">
    <source>
        <dbReference type="ARBA" id="ARBA00022475"/>
    </source>
</evidence>
<name>A0Y9H5_9GAMM</name>
<accession>A0Y9H5</accession>
<reference evidence="10 11" key="1">
    <citation type="journal article" date="2010" name="J. Bacteriol.">
        <title>Genome sequence of the oligotrophic marine Gammaproteobacterium HTCC2143, isolated from the Oregon Coast.</title>
        <authorList>
            <person name="Oh H.M."/>
            <person name="Kang I."/>
            <person name="Ferriera S."/>
            <person name="Giovannoni S.J."/>
            <person name="Cho J.C."/>
        </authorList>
    </citation>
    <scope>NUCLEOTIDE SEQUENCE [LARGE SCALE GENOMIC DNA]</scope>
    <source>
        <strain evidence="10 11">HTCC2143</strain>
    </source>
</reference>
<evidence type="ECO:0000313" key="10">
    <source>
        <dbReference type="EMBL" id="EAW32779.1"/>
    </source>
</evidence>
<dbReference type="Proteomes" id="UP000004931">
    <property type="component" value="Unassembled WGS sequence"/>
</dbReference>
<feature type="transmembrane region" description="Helical" evidence="8">
    <location>
        <begin position="71"/>
        <end position="89"/>
    </location>
</feature>
<proteinExistence type="inferred from homology"/>
<evidence type="ECO:0000256" key="8">
    <source>
        <dbReference type="SAM" id="Phobius"/>
    </source>
</evidence>
<dbReference type="GO" id="GO:0015920">
    <property type="term" value="P:lipopolysaccharide transport"/>
    <property type="evidence" value="ECO:0007669"/>
    <property type="project" value="TreeGrafter"/>
</dbReference>
<gene>
    <name evidence="10" type="ORF">GP2143_16026</name>
</gene>
<protein>
    <submittedName>
        <fullName evidence="10">ABC 2 transport system integral membrane protein</fullName>
    </submittedName>
</protein>
<organism evidence="10 11">
    <name type="scientific">marine gamma proteobacterium HTCC2143</name>
    <dbReference type="NCBI Taxonomy" id="247633"/>
    <lineage>
        <taxon>Bacteria</taxon>
        <taxon>Pseudomonadati</taxon>
        <taxon>Pseudomonadota</taxon>
        <taxon>Gammaproteobacteria</taxon>
        <taxon>Cellvibrionales</taxon>
        <taxon>Spongiibacteraceae</taxon>
        <taxon>BD1-7 clade</taxon>
    </lineage>
</organism>
<keyword evidence="11" id="KW-1185">Reference proteome</keyword>
<evidence type="ECO:0000256" key="2">
    <source>
        <dbReference type="ARBA" id="ARBA00007783"/>
    </source>
</evidence>
<keyword evidence="6 8" id="KW-1133">Transmembrane helix</keyword>
<dbReference type="AlphaFoldDB" id="A0Y9H5"/>
<dbReference type="GO" id="GO:0043190">
    <property type="term" value="C:ATP-binding cassette (ABC) transporter complex"/>
    <property type="evidence" value="ECO:0007669"/>
    <property type="project" value="InterPro"/>
</dbReference>
<evidence type="ECO:0000256" key="1">
    <source>
        <dbReference type="ARBA" id="ARBA00004429"/>
    </source>
</evidence>